<dbReference type="AlphaFoldDB" id="A0A433SX04"/>
<feature type="domain" description="HIT-type" evidence="8">
    <location>
        <begin position="84"/>
        <end position="118"/>
    </location>
</feature>
<name>A0A433SX04_ELYCH</name>
<dbReference type="PANTHER" id="PTHR13483:SF3">
    <property type="entry name" value="BOX C_D SNORNA PROTEIN 1"/>
    <property type="match status" value="1"/>
</dbReference>
<dbReference type="SUPFAM" id="SSF144232">
    <property type="entry name" value="HIT/MYND zinc finger-like"/>
    <property type="match status" value="1"/>
</dbReference>
<comment type="caution">
    <text evidence="9">The sequence shown here is derived from an EMBL/GenBank/DDBJ whole genome shotgun (WGS) entry which is preliminary data.</text>
</comment>
<evidence type="ECO:0000256" key="5">
    <source>
        <dbReference type="ARBA" id="ARBA00049598"/>
    </source>
</evidence>
<evidence type="ECO:0000313" key="9">
    <source>
        <dbReference type="EMBL" id="RUS73834.1"/>
    </source>
</evidence>
<dbReference type="Pfam" id="PF25790">
    <property type="entry name" value="BCD1"/>
    <property type="match status" value="1"/>
</dbReference>
<dbReference type="GO" id="GO:0000463">
    <property type="term" value="P:maturation of LSU-rRNA from tricistronic rRNA transcript (SSU-rRNA, 5.8S rRNA, LSU-rRNA)"/>
    <property type="evidence" value="ECO:0007669"/>
    <property type="project" value="TreeGrafter"/>
</dbReference>
<dbReference type="PROSITE" id="PS51083">
    <property type="entry name" value="ZF_HIT"/>
    <property type="match status" value="1"/>
</dbReference>
<evidence type="ECO:0000256" key="3">
    <source>
        <dbReference type="ARBA" id="ARBA00022771"/>
    </source>
</evidence>
<dbReference type="EMBL" id="RQTK01000895">
    <property type="protein sequence ID" value="RUS73834.1"/>
    <property type="molecule type" value="Genomic_DNA"/>
</dbReference>
<dbReference type="InterPro" id="IPR007529">
    <property type="entry name" value="Znf_HIT"/>
</dbReference>
<dbReference type="Pfam" id="PF04438">
    <property type="entry name" value="zf-HIT"/>
    <property type="match status" value="1"/>
</dbReference>
<keyword evidence="4" id="KW-0862">Zinc</keyword>
<gene>
    <name evidence="9" type="ORF">EGW08_018402</name>
</gene>
<reference evidence="9 10" key="1">
    <citation type="submission" date="2019-01" db="EMBL/GenBank/DDBJ databases">
        <title>A draft genome assembly of the solar-powered sea slug Elysia chlorotica.</title>
        <authorList>
            <person name="Cai H."/>
            <person name="Li Q."/>
            <person name="Fang X."/>
            <person name="Li J."/>
            <person name="Curtis N.E."/>
            <person name="Altenburger A."/>
            <person name="Shibata T."/>
            <person name="Feng M."/>
            <person name="Maeda T."/>
            <person name="Schwartz J.A."/>
            <person name="Shigenobu S."/>
            <person name="Lundholm N."/>
            <person name="Nishiyama T."/>
            <person name="Yang H."/>
            <person name="Hasebe M."/>
            <person name="Li S."/>
            <person name="Pierce S.K."/>
            <person name="Wang J."/>
        </authorList>
    </citation>
    <scope>NUCLEOTIDE SEQUENCE [LARGE SCALE GENOMIC DNA]</scope>
    <source>
        <strain evidence="9">EC2010</strain>
        <tissue evidence="9">Whole organism of an adult</tissue>
    </source>
</reference>
<evidence type="ECO:0000256" key="7">
    <source>
        <dbReference type="PROSITE-ProRule" id="PRU00453"/>
    </source>
</evidence>
<evidence type="ECO:0000256" key="4">
    <source>
        <dbReference type="ARBA" id="ARBA00022833"/>
    </source>
</evidence>
<evidence type="ECO:0000256" key="6">
    <source>
        <dbReference type="ARBA" id="ARBA00049654"/>
    </source>
</evidence>
<dbReference type="Gene3D" id="3.30.60.190">
    <property type="match status" value="1"/>
</dbReference>
<keyword evidence="2" id="KW-0479">Metal-binding</keyword>
<dbReference type="GO" id="GO:0048254">
    <property type="term" value="P:snoRNA localization"/>
    <property type="evidence" value="ECO:0007669"/>
    <property type="project" value="TreeGrafter"/>
</dbReference>
<keyword evidence="3 7" id="KW-0863">Zinc-finger</keyword>
<dbReference type="InterPro" id="IPR057721">
    <property type="entry name" value="BCD1_alpha/beta"/>
</dbReference>
<sequence length="379" mass="43054">MADQEASCTFKRHDNSLHGACIDLREAVCAESNGQTGDIGIERIQEKSQHDTTGATETDEESVKVTGVSTDEKAADCIKVENICEVCCNVSAKYRCPRCETRSCSLPCVKQHKITSGCSGERDKTAFVDISCYSDKDLLNDYRFLEDAERRLFSNHSAPVNRGRQSVRFTPYHINKRCKFLMNAAYKRGINLSFVHPGLSRNRINTSFYTISDDKIEWHVDWLFSSTATLVKDEKVAETQILIDQVRKFTNFTEYPHLRKSLEEYRGDRLDSCQFLLKVEGLPANRTRYFALKPKETLAENLKGLCLIEYPTVVVVPSSDQQAQDNYPRLCKEDMVEMDRGSAQHMVKFHPELIPLNYAEQEILNINSSLYVGAQGEGK</sequence>
<evidence type="ECO:0000313" key="10">
    <source>
        <dbReference type="Proteomes" id="UP000271974"/>
    </source>
</evidence>
<dbReference type="GO" id="GO:0005634">
    <property type="term" value="C:nucleus"/>
    <property type="evidence" value="ECO:0007669"/>
    <property type="project" value="TreeGrafter"/>
</dbReference>
<protein>
    <recommendedName>
        <fullName evidence="8">HIT-type domain-containing protein</fullName>
    </recommendedName>
</protein>
<evidence type="ECO:0000256" key="2">
    <source>
        <dbReference type="ARBA" id="ARBA00022723"/>
    </source>
</evidence>
<keyword evidence="1" id="KW-0597">Phosphoprotein</keyword>
<dbReference type="GO" id="GO:0008270">
    <property type="term" value="F:zinc ion binding"/>
    <property type="evidence" value="ECO:0007669"/>
    <property type="project" value="UniProtKB-UniRule"/>
</dbReference>
<dbReference type="PANTHER" id="PTHR13483">
    <property type="entry name" value="BOX C_D SNORNA PROTEIN 1-RELATED"/>
    <property type="match status" value="1"/>
</dbReference>
<dbReference type="STRING" id="188477.A0A433SX04"/>
<evidence type="ECO:0000256" key="1">
    <source>
        <dbReference type="ARBA" id="ARBA00022553"/>
    </source>
</evidence>
<organism evidence="9 10">
    <name type="scientific">Elysia chlorotica</name>
    <name type="common">Eastern emerald elysia</name>
    <name type="synonym">Sea slug</name>
    <dbReference type="NCBI Taxonomy" id="188477"/>
    <lineage>
        <taxon>Eukaryota</taxon>
        <taxon>Metazoa</taxon>
        <taxon>Spiralia</taxon>
        <taxon>Lophotrochozoa</taxon>
        <taxon>Mollusca</taxon>
        <taxon>Gastropoda</taxon>
        <taxon>Heterobranchia</taxon>
        <taxon>Euthyneura</taxon>
        <taxon>Panpulmonata</taxon>
        <taxon>Sacoglossa</taxon>
        <taxon>Placobranchoidea</taxon>
        <taxon>Plakobranchidae</taxon>
        <taxon>Elysia</taxon>
    </lineage>
</organism>
<dbReference type="OrthoDB" id="272357at2759"/>
<evidence type="ECO:0000259" key="8">
    <source>
        <dbReference type="PROSITE" id="PS51083"/>
    </source>
</evidence>
<dbReference type="InterPro" id="IPR051639">
    <property type="entry name" value="BCD1"/>
</dbReference>
<accession>A0A433SX04</accession>
<dbReference type="Proteomes" id="UP000271974">
    <property type="component" value="Unassembled WGS sequence"/>
</dbReference>
<dbReference type="GO" id="GO:0070761">
    <property type="term" value="C:pre-snoRNP complex"/>
    <property type="evidence" value="ECO:0007669"/>
    <property type="project" value="TreeGrafter"/>
</dbReference>
<dbReference type="CDD" id="cd23023">
    <property type="entry name" value="zf-HIT_BCD1"/>
    <property type="match status" value="1"/>
</dbReference>
<dbReference type="GO" id="GO:0000492">
    <property type="term" value="P:box C/D snoRNP assembly"/>
    <property type="evidence" value="ECO:0007669"/>
    <property type="project" value="TreeGrafter"/>
</dbReference>
<comment type="similarity">
    <text evidence="6">Belongs to the BCD1 family.</text>
</comment>
<proteinExistence type="inferred from homology"/>
<comment type="function">
    <text evidence="5">Required for box C/D snoRNAs accumulation involved in snoRNA processing, snoRNA transport to the nucleolus and ribosome biogenesis.</text>
</comment>
<keyword evidence="10" id="KW-1185">Reference proteome</keyword>